<comment type="caution">
    <text evidence="1">The sequence shown here is derived from an EMBL/GenBank/DDBJ whole genome shotgun (WGS) entry which is preliminary data.</text>
</comment>
<name>A0AA38VKC8_9PEZI</name>
<evidence type="ECO:0000313" key="1">
    <source>
        <dbReference type="EMBL" id="KAJ9149054.1"/>
    </source>
</evidence>
<dbReference type="AlphaFoldDB" id="A0AA38VKC8"/>
<sequence>MCLDHYFYFAACQHYGIEVRAYCEKARWLAAMTGTLYMCRPYIFNRRLDHRGPPEHERPREPDWEGVQGFCRQCVQEHKLPDMLYQPTHTNHRLPDLSPALFDPKALAPHIYLDEHTGTIPELLGVEEMFQSLNLKEGPRVYFPPRLEQSDWECTRASVPFANKGMWEFGTPEELSLKAVHERLGMWMGTTDEDREAIRGLFSQGGSLRGLYMQRFSPRGMPLNYFDEACAILTGQKDPDYGWLSAPPAWG</sequence>
<organism evidence="1 2">
    <name type="scientific">Pleurostoma richardsiae</name>
    <dbReference type="NCBI Taxonomy" id="41990"/>
    <lineage>
        <taxon>Eukaryota</taxon>
        <taxon>Fungi</taxon>
        <taxon>Dikarya</taxon>
        <taxon>Ascomycota</taxon>
        <taxon>Pezizomycotina</taxon>
        <taxon>Sordariomycetes</taxon>
        <taxon>Sordariomycetidae</taxon>
        <taxon>Calosphaeriales</taxon>
        <taxon>Pleurostomataceae</taxon>
        <taxon>Pleurostoma</taxon>
    </lineage>
</organism>
<evidence type="ECO:0000313" key="2">
    <source>
        <dbReference type="Proteomes" id="UP001174694"/>
    </source>
</evidence>
<proteinExistence type="predicted"/>
<gene>
    <name evidence="1" type="ORF">NKR23_g4574</name>
</gene>
<reference evidence="1" key="1">
    <citation type="submission" date="2022-07" db="EMBL/GenBank/DDBJ databases">
        <title>Fungi with potential for degradation of polypropylene.</title>
        <authorList>
            <person name="Gostincar C."/>
        </authorList>
    </citation>
    <scope>NUCLEOTIDE SEQUENCE</scope>
    <source>
        <strain evidence="1">EXF-13308</strain>
    </source>
</reference>
<keyword evidence="2" id="KW-1185">Reference proteome</keyword>
<dbReference type="Proteomes" id="UP001174694">
    <property type="component" value="Unassembled WGS sequence"/>
</dbReference>
<dbReference type="EMBL" id="JANBVO010000011">
    <property type="protein sequence ID" value="KAJ9149054.1"/>
    <property type="molecule type" value="Genomic_DNA"/>
</dbReference>
<protein>
    <submittedName>
        <fullName evidence="1">Uncharacterized protein</fullName>
    </submittedName>
</protein>
<accession>A0AA38VKC8</accession>